<protein>
    <recommendedName>
        <fullName evidence="5">Signal peptidase complex catalytic subunit SEC11</fullName>
        <ecNumber evidence="4">3.4.21.89</ecNumber>
    </recommendedName>
    <alternativeName>
        <fullName evidence="6">Signal peptidase complex catalytic subunit sec11</fullName>
    </alternativeName>
</protein>
<dbReference type="AlphaFoldDB" id="A0A1X0NPP1"/>
<dbReference type="SUPFAM" id="SSF51306">
    <property type="entry name" value="LexA/Signal peptidase"/>
    <property type="match status" value="1"/>
</dbReference>
<dbReference type="CDD" id="cd06530">
    <property type="entry name" value="S26_SPase_I"/>
    <property type="match status" value="1"/>
</dbReference>
<dbReference type="NCBIfam" id="TIGR02228">
    <property type="entry name" value="sigpep_I_arch"/>
    <property type="match status" value="1"/>
</dbReference>
<evidence type="ECO:0000256" key="11">
    <source>
        <dbReference type="ARBA" id="ARBA00045533"/>
    </source>
</evidence>
<evidence type="ECO:0000256" key="8">
    <source>
        <dbReference type="ARBA" id="ARBA00022692"/>
    </source>
</evidence>
<dbReference type="STRING" id="67003.A0A1X0NPP1"/>
<dbReference type="Gene3D" id="2.10.109.10">
    <property type="entry name" value="Umud Fragment, subunit A"/>
    <property type="match status" value="1"/>
</dbReference>
<dbReference type="VEuPathDB" id="TriTrypDB:TM35_000281690"/>
<keyword evidence="10" id="KW-0472">Membrane</keyword>
<gene>
    <name evidence="13" type="ORF">TM35_000281690</name>
</gene>
<comment type="subcellular location">
    <subcellularLocation>
        <location evidence="2">Endoplasmic reticulum membrane</location>
        <topology evidence="2">Single-pass type II membrane protein</topology>
    </subcellularLocation>
</comment>
<comment type="caution">
    <text evidence="13">The sequence shown here is derived from an EMBL/GenBank/DDBJ whole genome shotgun (WGS) entry which is preliminary data.</text>
</comment>
<dbReference type="Proteomes" id="UP000192257">
    <property type="component" value="Unassembled WGS sequence"/>
</dbReference>
<dbReference type="InterPro" id="IPR015927">
    <property type="entry name" value="Peptidase_S24_S26A/B/C"/>
</dbReference>
<evidence type="ECO:0000313" key="14">
    <source>
        <dbReference type="Proteomes" id="UP000192257"/>
    </source>
</evidence>
<name>A0A1X0NPP1_9TRYP</name>
<comment type="catalytic activity">
    <reaction evidence="1">
        <text>Cleavage of hydrophobic, N-terminal signal or leader sequences from secreted and periplasmic proteins.</text>
        <dbReference type="EC" id="3.4.21.89"/>
    </reaction>
</comment>
<dbReference type="Pfam" id="PF00717">
    <property type="entry name" value="Peptidase_S24"/>
    <property type="match status" value="1"/>
</dbReference>
<evidence type="ECO:0000256" key="2">
    <source>
        <dbReference type="ARBA" id="ARBA00004648"/>
    </source>
</evidence>
<comment type="similarity">
    <text evidence="3">Belongs to the peptidase S26B family.</text>
</comment>
<dbReference type="EMBL" id="NBCO01000028">
    <property type="protein sequence ID" value="ORC86453.1"/>
    <property type="molecule type" value="Genomic_DNA"/>
</dbReference>
<keyword evidence="14" id="KW-1185">Reference proteome</keyword>
<dbReference type="GO" id="GO:0006465">
    <property type="term" value="P:signal peptide processing"/>
    <property type="evidence" value="ECO:0007669"/>
    <property type="project" value="InterPro"/>
</dbReference>
<dbReference type="GO" id="GO:0009003">
    <property type="term" value="F:signal peptidase activity"/>
    <property type="evidence" value="ECO:0007669"/>
    <property type="project" value="UniProtKB-EC"/>
</dbReference>
<keyword evidence="9" id="KW-1133">Transmembrane helix</keyword>
<dbReference type="PANTHER" id="PTHR10806:SF6">
    <property type="entry name" value="SIGNAL PEPTIDASE COMPLEX CATALYTIC SUBUNIT SEC11"/>
    <property type="match status" value="1"/>
</dbReference>
<evidence type="ECO:0000259" key="12">
    <source>
        <dbReference type="Pfam" id="PF00717"/>
    </source>
</evidence>
<evidence type="ECO:0000256" key="10">
    <source>
        <dbReference type="ARBA" id="ARBA00023136"/>
    </source>
</evidence>
<dbReference type="InterPro" id="IPR036286">
    <property type="entry name" value="LexA/Signal_pep-like_sf"/>
</dbReference>
<keyword evidence="8" id="KW-0812">Transmembrane</keyword>
<proteinExistence type="inferred from homology"/>
<keyword evidence="7" id="KW-0645">Protease</keyword>
<evidence type="ECO:0000313" key="13">
    <source>
        <dbReference type="EMBL" id="ORC86453.1"/>
    </source>
</evidence>
<accession>A0A1X0NPP1</accession>
<evidence type="ECO:0000256" key="4">
    <source>
        <dbReference type="ARBA" id="ARBA00013208"/>
    </source>
</evidence>
<dbReference type="RefSeq" id="XP_028880519.1">
    <property type="nucleotide sequence ID" value="XM_029028200.1"/>
</dbReference>
<evidence type="ECO:0000256" key="1">
    <source>
        <dbReference type="ARBA" id="ARBA00000677"/>
    </source>
</evidence>
<evidence type="ECO:0000256" key="3">
    <source>
        <dbReference type="ARBA" id="ARBA00011035"/>
    </source>
</evidence>
<feature type="domain" description="Peptidase S24/S26A/S26B/S26C" evidence="12">
    <location>
        <begin position="80"/>
        <end position="169"/>
    </location>
</feature>
<keyword evidence="7" id="KW-0378">Hydrolase</keyword>
<dbReference type="OrthoDB" id="10257561at2759"/>
<evidence type="ECO:0000256" key="7">
    <source>
        <dbReference type="ARBA" id="ARBA00022670"/>
    </source>
</evidence>
<comment type="function">
    <text evidence="11">Catalytic component of the signal peptidase complex (SPC) which catalyzes the cleavage of N-terminal signal sequences from nascent proteins as they are translocated into the lumen of the endoplasmic reticulum. Specifically cleaves N-terminal signal peptides that contain a hydrophobic alpha-helix (h-region) shorter than 18-20 amino acids.</text>
</comment>
<evidence type="ECO:0000256" key="6">
    <source>
        <dbReference type="ARBA" id="ARBA00021755"/>
    </source>
</evidence>
<dbReference type="InterPro" id="IPR019533">
    <property type="entry name" value="Peptidase_S26"/>
</dbReference>
<dbReference type="InterPro" id="IPR001733">
    <property type="entry name" value="Peptidase_S26B"/>
</dbReference>
<sequence length="206" mass="23140">MSSQPTYMESPTVPLIHRHKMHTPDTRKSGLMGKIRDFLKQTAIALSDTRGLVTVVMVCTLFFVGWRAAGILLNCENPLVVVLSGSMEPAYYRGDLLLLHKATPITISDVIVFSLPNRTVPIVHRVHRMHEDGGVQLFLTKGDNNEFDDRTLYPDGYQWVKKEDIIGKVFLIIPHAGFLTLIAEDKPWFKGVVLIASLLWGWMAGV</sequence>
<dbReference type="EC" id="3.4.21.89" evidence="4"/>
<evidence type="ECO:0000256" key="9">
    <source>
        <dbReference type="ARBA" id="ARBA00022989"/>
    </source>
</evidence>
<dbReference type="GO" id="GO:0005787">
    <property type="term" value="C:signal peptidase complex"/>
    <property type="evidence" value="ECO:0007669"/>
    <property type="project" value="TreeGrafter"/>
</dbReference>
<organism evidence="13 14">
    <name type="scientific">Trypanosoma theileri</name>
    <dbReference type="NCBI Taxonomy" id="67003"/>
    <lineage>
        <taxon>Eukaryota</taxon>
        <taxon>Discoba</taxon>
        <taxon>Euglenozoa</taxon>
        <taxon>Kinetoplastea</taxon>
        <taxon>Metakinetoplastina</taxon>
        <taxon>Trypanosomatida</taxon>
        <taxon>Trypanosomatidae</taxon>
        <taxon>Trypanosoma</taxon>
    </lineage>
</organism>
<evidence type="ECO:0000256" key="5">
    <source>
        <dbReference type="ARBA" id="ARBA00019685"/>
    </source>
</evidence>
<reference evidence="13 14" key="1">
    <citation type="submission" date="2017-03" db="EMBL/GenBank/DDBJ databases">
        <title>An alternative strategy for trypanosome survival in the mammalian bloodstream revealed through genome and transcriptome analysis of the ubiquitous bovine parasite Trypanosoma (Megatrypanum) theileri.</title>
        <authorList>
            <person name="Kelly S."/>
            <person name="Ivens A."/>
            <person name="Mott A."/>
            <person name="O'Neill E."/>
            <person name="Emms D."/>
            <person name="Macleod O."/>
            <person name="Voorheis P."/>
            <person name="Matthews J."/>
            <person name="Matthews K."/>
            <person name="Carrington M."/>
        </authorList>
    </citation>
    <scope>NUCLEOTIDE SEQUENCE [LARGE SCALE GENOMIC DNA]</scope>
    <source>
        <strain evidence="13">Edinburgh</strain>
    </source>
</reference>
<dbReference type="PRINTS" id="PR00728">
    <property type="entry name" value="SIGNALPTASE"/>
</dbReference>
<dbReference type="GO" id="GO:0004252">
    <property type="term" value="F:serine-type endopeptidase activity"/>
    <property type="evidence" value="ECO:0007669"/>
    <property type="project" value="InterPro"/>
</dbReference>
<dbReference type="GeneID" id="39987980"/>
<dbReference type="PANTHER" id="PTHR10806">
    <property type="entry name" value="SIGNAL PEPTIDASE COMPLEX CATALYTIC SUBUNIT SEC11"/>
    <property type="match status" value="1"/>
</dbReference>